<dbReference type="GO" id="GO:0005886">
    <property type="term" value="C:plasma membrane"/>
    <property type="evidence" value="ECO:0007669"/>
    <property type="project" value="UniProtKB-SubCell"/>
</dbReference>
<comment type="subcellular location">
    <subcellularLocation>
        <location evidence="1">Cell membrane</location>
        <topology evidence="1">Multi-pass membrane protein</topology>
    </subcellularLocation>
</comment>
<evidence type="ECO:0000256" key="4">
    <source>
        <dbReference type="ARBA" id="ARBA00022989"/>
    </source>
</evidence>
<evidence type="ECO:0000313" key="9">
    <source>
        <dbReference type="EMBL" id="QGY44665.1"/>
    </source>
</evidence>
<evidence type="ECO:0000313" key="10">
    <source>
        <dbReference type="Proteomes" id="UP000428260"/>
    </source>
</evidence>
<evidence type="ECO:0000256" key="5">
    <source>
        <dbReference type="ARBA" id="ARBA00023136"/>
    </source>
</evidence>
<dbReference type="InterPro" id="IPR003838">
    <property type="entry name" value="ABC3_permease_C"/>
</dbReference>
<feature type="transmembrane region" description="Helical" evidence="6">
    <location>
        <begin position="21"/>
        <end position="43"/>
    </location>
</feature>
<keyword evidence="4 6" id="KW-1133">Transmembrane helix</keyword>
<feature type="domain" description="ABC3 transporter permease C-terminal" evidence="7">
    <location>
        <begin position="307"/>
        <end position="420"/>
    </location>
</feature>
<keyword evidence="10" id="KW-1185">Reference proteome</keyword>
<dbReference type="PANTHER" id="PTHR30572:SF18">
    <property type="entry name" value="ABC-TYPE MACROLIDE FAMILY EXPORT SYSTEM PERMEASE COMPONENT 2"/>
    <property type="match status" value="1"/>
</dbReference>
<gene>
    <name evidence="9" type="ORF">GM418_13615</name>
</gene>
<organism evidence="9 10">
    <name type="scientific">Maribellus comscasis</name>
    <dbReference type="NCBI Taxonomy" id="2681766"/>
    <lineage>
        <taxon>Bacteria</taxon>
        <taxon>Pseudomonadati</taxon>
        <taxon>Bacteroidota</taxon>
        <taxon>Bacteroidia</taxon>
        <taxon>Marinilabiliales</taxon>
        <taxon>Prolixibacteraceae</taxon>
        <taxon>Maribellus</taxon>
    </lineage>
</organism>
<dbReference type="PANTHER" id="PTHR30572">
    <property type="entry name" value="MEMBRANE COMPONENT OF TRANSPORTER-RELATED"/>
    <property type="match status" value="1"/>
</dbReference>
<accession>A0A6I6JNZ6</accession>
<feature type="transmembrane region" description="Helical" evidence="6">
    <location>
        <begin position="701"/>
        <end position="723"/>
    </location>
</feature>
<feature type="transmembrane region" description="Helical" evidence="6">
    <location>
        <begin position="346"/>
        <end position="379"/>
    </location>
</feature>
<sequence>MLKSLIISYLRNLLRNYKSTLINILGLVVSLTCGLVIFTKIYYELSFDKYHTNAENTFRIIRQTKGLGLGLEAGEFEYRNAVYGAFPGTIKDEIPELENVIPVYPQGGLLVGVPDESNANDTELFKLENQRAVFTTPSYFDVFDFKTKGFEWIYGAPSSSLSEPFSVVLSEQLATRFFGDENPVGKTLEIFDRPFSISGLVTDVPANSDFPFQMYISNSSLERMFPGMSNDWGGLGGQECFVLLKNPSQKDLIEHKISEIHAQHVSKEIAENRVFKLQPLGDIHYDTRFTNYNNRIISKDTIVTLGFIGLFLLIMACANYANLSLARSKYRAREVGVRKIMGGKRWHLVFQFFGESVVLTTFSILFALLLSKLAILFLYNLFGIPQNFAPPFNFITVLVLLAFVILVSLLSSGYPSLLLSASRPVDLVKSGFEISQKGVATFTKSMVIVQFTISLLMIIGTISLYRQYRFLLNSDMGFDKVAVFNVPIPTNDETLMKRFRSALMENPSIEDVSFTNSHPAQDAGNFNDISTFSNRNSITLTAHRAVADTSYLETYGLHLVAGENFKLRDSSRSIIINEELAKQFNFTSPVDALGKEVRTYFDGGNRRYTVCGVVKDYHYESFHNKIRPAFIIQKLNRSRVAGIRMVTDNNAGSSNFNQIRNVLAYTENTWRSIFQNEYYEYEFVEDRIASNYASEENASDLINLFAIITIIISCLGIFGLALYSSEKRSKEIGIRKINGAKISEVMIMLNKDLVKWVIIAFLISSPIAFYVMHKWLENFAYKTNLSWWIFVAAGILVLAIALLTVSWQSWRAATKNPVEALRYE</sequence>
<evidence type="ECO:0000256" key="3">
    <source>
        <dbReference type="ARBA" id="ARBA00022692"/>
    </source>
</evidence>
<dbReference type="GO" id="GO:0022857">
    <property type="term" value="F:transmembrane transporter activity"/>
    <property type="evidence" value="ECO:0007669"/>
    <property type="project" value="TreeGrafter"/>
</dbReference>
<proteinExistence type="predicted"/>
<evidence type="ECO:0000256" key="1">
    <source>
        <dbReference type="ARBA" id="ARBA00004651"/>
    </source>
</evidence>
<feature type="transmembrane region" description="Helical" evidence="6">
    <location>
        <begin position="446"/>
        <end position="465"/>
    </location>
</feature>
<feature type="transmembrane region" description="Helical" evidence="6">
    <location>
        <begin position="391"/>
        <end position="410"/>
    </location>
</feature>
<evidence type="ECO:0000256" key="6">
    <source>
        <dbReference type="SAM" id="Phobius"/>
    </source>
</evidence>
<dbReference type="Proteomes" id="UP000428260">
    <property type="component" value="Chromosome"/>
</dbReference>
<evidence type="ECO:0000259" key="8">
    <source>
        <dbReference type="Pfam" id="PF12704"/>
    </source>
</evidence>
<dbReference type="InterPro" id="IPR050250">
    <property type="entry name" value="Macrolide_Exporter_MacB"/>
</dbReference>
<dbReference type="EMBL" id="CP046401">
    <property type="protein sequence ID" value="QGY44665.1"/>
    <property type="molecule type" value="Genomic_DNA"/>
</dbReference>
<evidence type="ECO:0000259" key="7">
    <source>
        <dbReference type="Pfam" id="PF02687"/>
    </source>
</evidence>
<dbReference type="InterPro" id="IPR025857">
    <property type="entry name" value="MacB_PCD"/>
</dbReference>
<dbReference type="Pfam" id="PF02687">
    <property type="entry name" value="FtsX"/>
    <property type="match status" value="2"/>
</dbReference>
<keyword evidence="2" id="KW-1003">Cell membrane</keyword>
<keyword evidence="5 6" id="KW-0472">Membrane</keyword>
<dbReference type="AlphaFoldDB" id="A0A6I6JNZ6"/>
<feature type="domain" description="MacB-like periplasmic core" evidence="8">
    <location>
        <begin position="493"/>
        <end position="618"/>
    </location>
</feature>
<keyword evidence="3 6" id="KW-0812">Transmembrane</keyword>
<feature type="domain" description="MacB-like periplasmic core" evidence="8">
    <location>
        <begin position="20"/>
        <end position="258"/>
    </location>
</feature>
<dbReference type="Pfam" id="PF12704">
    <property type="entry name" value="MacB_PCD"/>
    <property type="match status" value="2"/>
</dbReference>
<feature type="transmembrane region" description="Helical" evidence="6">
    <location>
        <begin position="785"/>
        <end position="805"/>
    </location>
</feature>
<dbReference type="RefSeq" id="WP_158867191.1">
    <property type="nucleotide sequence ID" value="NZ_CP046401.1"/>
</dbReference>
<feature type="transmembrane region" description="Helical" evidence="6">
    <location>
        <begin position="302"/>
        <end position="325"/>
    </location>
</feature>
<protein>
    <submittedName>
        <fullName evidence="9">FtsX-like permease family protein</fullName>
    </submittedName>
</protein>
<feature type="transmembrane region" description="Helical" evidence="6">
    <location>
        <begin position="753"/>
        <end position="773"/>
    </location>
</feature>
<reference evidence="9 10" key="1">
    <citation type="submission" date="2019-11" db="EMBL/GenBank/DDBJ databases">
        <authorList>
            <person name="Zheng R.K."/>
            <person name="Sun C.M."/>
        </authorList>
    </citation>
    <scope>NUCLEOTIDE SEQUENCE [LARGE SCALE GENOMIC DNA]</scope>
    <source>
        <strain evidence="9 10">WC007</strain>
    </source>
</reference>
<dbReference type="KEGG" id="mcos:GM418_13615"/>
<evidence type="ECO:0000256" key="2">
    <source>
        <dbReference type="ARBA" id="ARBA00022475"/>
    </source>
</evidence>
<name>A0A6I6JNZ6_9BACT</name>
<feature type="domain" description="ABC3 transporter permease C-terminal" evidence="7">
    <location>
        <begin position="704"/>
        <end position="817"/>
    </location>
</feature>